<keyword evidence="7" id="KW-0520">NAD</keyword>
<evidence type="ECO:0000256" key="8">
    <source>
        <dbReference type="ARBA" id="ARBA00034078"/>
    </source>
</evidence>
<gene>
    <name evidence="12" type="ORF">FHR98_002150</name>
</gene>
<evidence type="ECO:0000256" key="10">
    <source>
        <dbReference type="PIRSR" id="PIRSR000216-1"/>
    </source>
</evidence>
<dbReference type="PANTHER" id="PTHR10371:SF3">
    <property type="entry name" value="NADH DEHYDROGENASE [UBIQUINONE] FLAVOPROTEIN 2, MITOCHONDRIAL"/>
    <property type="match status" value="1"/>
</dbReference>
<dbReference type="GO" id="GO:0031090">
    <property type="term" value="C:organelle membrane"/>
    <property type="evidence" value="ECO:0007669"/>
    <property type="project" value="UniProtKB-ARBA"/>
</dbReference>
<dbReference type="FunFam" id="1.10.10.1590:FF:000001">
    <property type="entry name" value="NADH-quinone oxidoreductase subunit E"/>
    <property type="match status" value="1"/>
</dbReference>
<dbReference type="GO" id="GO:1902494">
    <property type="term" value="C:catalytic complex"/>
    <property type="evidence" value="ECO:0007669"/>
    <property type="project" value="UniProtKB-ARBA"/>
</dbReference>
<dbReference type="PIRSF" id="PIRSF000216">
    <property type="entry name" value="NADH_DH_24kDa"/>
    <property type="match status" value="1"/>
</dbReference>
<dbReference type="GO" id="GO:0098662">
    <property type="term" value="P:inorganic cation transmembrane transport"/>
    <property type="evidence" value="ECO:0007669"/>
    <property type="project" value="UniProtKB-ARBA"/>
</dbReference>
<evidence type="ECO:0000256" key="6">
    <source>
        <dbReference type="ARBA" id="ARBA00023014"/>
    </source>
</evidence>
<evidence type="ECO:0000256" key="3">
    <source>
        <dbReference type="ARBA" id="ARBA00022723"/>
    </source>
</evidence>
<dbReference type="GO" id="GO:0022804">
    <property type="term" value="F:active transmembrane transporter activity"/>
    <property type="evidence" value="ECO:0007669"/>
    <property type="project" value="UniProtKB-ARBA"/>
</dbReference>
<comment type="cofactor">
    <cofactor evidence="10">
        <name>[2Fe-2S] cluster</name>
        <dbReference type="ChEBI" id="CHEBI:190135"/>
    </cofactor>
    <text evidence="10">Binds 1 [2Fe-2S] cluster.</text>
</comment>
<feature type="binding site" evidence="10">
    <location>
        <position position="99"/>
    </location>
    <ligand>
        <name>[2Fe-2S] cluster</name>
        <dbReference type="ChEBI" id="CHEBI:190135"/>
    </ligand>
</feature>
<evidence type="ECO:0000256" key="4">
    <source>
        <dbReference type="ARBA" id="ARBA00022967"/>
    </source>
</evidence>
<dbReference type="GO" id="GO:0031967">
    <property type="term" value="C:organelle envelope"/>
    <property type="evidence" value="ECO:0007669"/>
    <property type="project" value="UniProtKB-ARBA"/>
</dbReference>
<comment type="catalytic activity">
    <reaction evidence="9">
        <text>a quinone + NADH + 5 H(+)(in) = a quinol + NAD(+) + 4 H(+)(out)</text>
        <dbReference type="Rhea" id="RHEA:57888"/>
        <dbReference type="ChEBI" id="CHEBI:15378"/>
        <dbReference type="ChEBI" id="CHEBI:24646"/>
        <dbReference type="ChEBI" id="CHEBI:57540"/>
        <dbReference type="ChEBI" id="CHEBI:57945"/>
        <dbReference type="ChEBI" id="CHEBI:132124"/>
    </reaction>
</comment>
<keyword evidence="6 10" id="KW-0411">Iron-sulfur</keyword>
<feature type="binding site" evidence="10">
    <location>
        <position position="141"/>
    </location>
    <ligand>
        <name>[2Fe-2S] cluster</name>
        <dbReference type="ChEBI" id="CHEBI:190135"/>
    </ligand>
</feature>
<dbReference type="EMBL" id="JACHXA010000005">
    <property type="protein sequence ID" value="MBB3065854.1"/>
    <property type="molecule type" value="Genomic_DNA"/>
</dbReference>
<dbReference type="CDD" id="cd03064">
    <property type="entry name" value="TRX_Fd_NuoE"/>
    <property type="match status" value="1"/>
</dbReference>
<feature type="binding site" evidence="10">
    <location>
        <position position="145"/>
    </location>
    <ligand>
        <name>[2Fe-2S] cluster</name>
        <dbReference type="ChEBI" id="CHEBI:190135"/>
    </ligand>
</feature>
<keyword evidence="13" id="KW-1185">Reference proteome</keyword>
<dbReference type="Gene3D" id="1.10.10.1590">
    <property type="entry name" value="NADH-quinone oxidoreductase subunit E"/>
    <property type="match status" value="1"/>
</dbReference>
<comment type="caution">
    <text evidence="12">The sequence shown here is derived from an EMBL/GenBank/DDBJ whole genome shotgun (WGS) entry which is preliminary data.</text>
</comment>
<dbReference type="GO" id="GO:0046872">
    <property type="term" value="F:metal ion binding"/>
    <property type="evidence" value="ECO:0007669"/>
    <property type="project" value="UniProtKB-KW"/>
</dbReference>
<dbReference type="AlphaFoldDB" id="A0A839SVY4"/>
<sequence>MNLKITSYPAPKTDGFVFSSENLAKAKDYMARYPEGRQASAVIYLLYLAQVQNGNWVSDACIEYVAELLEMAPIRVYEVASFYTMFNRKPVGKYLVQVCRTTHCWLNGSDAIAKACLEAAGTTHLGETSSDGMVTVREVECLGACCNAPMFQVNDRDYYEDLTPERAQEIVAALKRDETVQPGSQKGRLASVPEGGPTTLQATFGKEGA</sequence>
<dbReference type="NCBIfam" id="TIGR01958">
    <property type="entry name" value="nuoE_fam"/>
    <property type="match status" value="1"/>
</dbReference>
<dbReference type="GO" id="GO:0051537">
    <property type="term" value="F:2 iron, 2 sulfur cluster binding"/>
    <property type="evidence" value="ECO:0007669"/>
    <property type="project" value="UniProtKB-KW"/>
</dbReference>
<proteinExistence type="inferred from homology"/>
<evidence type="ECO:0000256" key="9">
    <source>
        <dbReference type="ARBA" id="ARBA00047712"/>
    </source>
</evidence>
<dbReference type="InterPro" id="IPR036249">
    <property type="entry name" value="Thioredoxin-like_sf"/>
</dbReference>
<dbReference type="GO" id="GO:0003954">
    <property type="term" value="F:NADH dehydrogenase activity"/>
    <property type="evidence" value="ECO:0007669"/>
    <property type="project" value="TreeGrafter"/>
</dbReference>
<feature type="region of interest" description="Disordered" evidence="11">
    <location>
        <begin position="177"/>
        <end position="209"/>
    </location>
</feature>
<dbReference type="GO" id="GO:0098796">
    <property type="term" value="C:membrane protein complex"/>
    <property type="evidence" value="ECO:0007669"/>
    <property type="project" value="UniProtKB-ARBA"/>
</dbReference>
<dbReference type="InterPro" id="IPR002023">
    <property type="entry name" value="NuoE-like"/>
</dbReference>
<accession>A0A839SVY4</accession>
<evidence type="ECO:0000256" key="5">
    <source>
        <dbReference type="ARBA" id="ARBA00023004"/>
    </source>
</evidence>
<keyword evidence="4" id="KW-1278">Translocase</keyword>
<feature type="binding site" evidence="10">
    <location>
        <position position="104"/>
    </location>
    <ligand>
        <name>[2Fe-2S] cluster</name>
        <dbReference type="ChEBI" id="CHEBI:190135"/>
    </ligand>
</feature>
<dbReference type="GO" id="GO:0008324">
    <property type="term" value="F:monoatomic cation transmembrane transporter activity"/>
    <property type="evidence" value="ECO:0007669"/>
    <property type="project" value="UniProtKB-ARBA"/>
</dbReference>
<dbReference type="Gene3D" id="3.40.30.10">
    <property type="entry name" value="Glutaredoxin"/>
    <property type="match status" value="1"/>
</dbReference>
<comment type="cofactor">
    <cofactor evidence="8">
        <name>[2Fe-2S] cluster</name>
        <dbReference type="ChEBI" id="CHEBI:190135"/>
    </cofactor>
</comment>
<organism evidence="12 13">
    <name type="scientific">Limibacillus halophilus</name>
    <dbReference type="NCBI Taxonomy" id="1579333"/>
    <lineage>
        <taxon>Bacteria</taxon>
        <taxon>Pseudomonadati</taxon>
        <taxon>Pseudomonadota</taxon>
        <taxon>Alphaproteobacteria</taxon>
        <taxon>Rhodospirillales</taxon>
        <taxon>Rhodovibrionaceae</taxon>
        <taxon>Limibacillus</taxon>
    </lineage>
</organism>
<dbReference type="FunFam" id="3.40.30.10:FF:000022">
    <property type="entry name" value="NADH dehydrogenase flavoprotein 2, mitochondrial"/>
    <property type="match status" value="1"/>
</dbReference>
<keyword evidence="5 10" id="KW-0408">Iron</keyword>
<keyword evidence="3 10" id="KW-0479">Metal-binding</keyword>
<reference evidence="12 13" key="1">
    <citation type="submission" date="2020-08" db="EMBL/GenBank/DDBJ databases">
        <title>Genomic Encyclopedia of Type Strains, Phase III (KMG-III): the genomes of soil and plant-associated and newly described type strains.</title>
        <authorList>
            <person name="Whitman W."/>
        </authorList>
    </citation>
    <scope>NUCLEOTIDE SEQUENCE [LARGE SCALE GENOMIC DNA]</scope>
    <source>
        <strain evidence="12 13">CECT 8803</strain>
    </source>
</reference>
<dbReference type="Proteomes" id="UP000581135">
    <property type="component" value="Unassembled WGS sequence"/>
</dbReference>
<evidence type="ECO:0000256" key="7">
    <source>
        <dbReference type="ARBA" id="ARBA00023027"/>
    </source>
</evidence>
<evidence type="ECO:0000256" key="11">
    <source>
        <dbReference type="SAM" id="MobiDB-lite"/>
    </source>
</evidence>
<dbReference type="Pfam" id="PF01257">
    <property type="entry name" value="2Fe-2S_thioredx"/>
    <property type="match status" value="1"/>
</dbReference>
<dbReference type="InterPro" id="IPR041921">
    <property type="entry name" value="NuoE_N"/>
</dbReference>
<comment type="similarity">
    <text evidence="1">Belongs to the complex I 24 kDa subunit family.</text>
</comment>
<protein>
    <submittedName>
        <fullName evidence="12">NADH-quinone oxidoreductase subunit E</fullName>
    </submittedName>
</protein>
<dbReference type="RefSeq" id="WP_183416671.1">
    <property type="nucleotide sequence ID" value="NZ_JACHXA010000005.1"/>
</dbReference>
<evidence type="ECO:0000256" key="1">
    <source>
        <dbReference type="ARBA" id="ARBA00010643"/>
    </source>
</evidence>
<dbReference type="GO" id="GO:0022890">
    <property type="term" value="F:inorganic cation transmembrane transporter activity"/>
    <property type="evidence" value="ECO:0007669"/>
    <property type="project" value="UniProtKB-ARBA"/>
</dbReference>
<evidence type="ECO:0000313" key="13">
    <source>
        <dbReference type="Proteomes" id="UP000581135"/>
    </source>
</evidence>
<dbReference type="SUPFAM" id="SSF52833">
    <property type="entry name" value="Thioredoxin-like"/>
    <property type="match status" value="1"/>
</dbReference>
<dbReference type="InterPro" id="IPR042128">
    <property type="entry name" value="NuoE_dom"/>
</dbReference>
<evidence type="ECO:0000256" key="2">
    <source>
        <dbReference type="ARBA" id="ARBA00022714"/>
    </source>
</evidence>
<dbReference type="PANTHER" id="PTHR10371">
    <property type="entry name" value="NADH DEHYDROGENASE UBIQUINONE FLAVOPROTEIN 2, MITOCHONDRIAL"/>
    <property type="match status" value="1"/>
</dbReference>
<keyword evidence="2 10" id="KW-0001">2Fe-2S</keyword>
<name>A0A839SVY4_9PROT</name>
<evidence type="ECO:0000313" key="12">
    <source>
        <dbReference type="EMBL" id="MBB3065854.1"/>
    </source>
</evidence>
<dbReference type="PROSITE" id="PS01099">
    <property type="entry name" value="COMPLEX1_24K"/>
    <property type="match status" value="1"/>
</dbReference>